<evidence type="ECO:0000313" key="1">
    <source>
        <dbReference type="EMBL" id="SHL07038.1"/>
    </source>
</evidence>
<evidence type="ECO:0000313" key="2">
    <source>
        <dbReference type="Proteomes" id="UP000184028"/>
    </source>
</evidence>
<dbReference type="Proteomes" id="UP000184028">
    <property type="component" value="Unassembled WGS sequence"/>
</dbReference>
<name>A0A1M6XM99_9FLAO</name>
<keyword evidence="2" id="KW-1185">Reference proteome</keyword>
<reference evidence="2" key="1">
    <citation type="submission" date="2016-11" db="EMBL/GenBank/DDBJ databases">
        <authorList>
            <person name="Varghese N."/>
            <person name="Submissions S."/>
        </authorList>
    </citation>
    <scope>NUCLEOTIDE SEQUENCE [LARGE SCALE GENOMIC DNA]</scope>
    <source>
        <strain evidence="2">DSM 24724</strain>
    </source>
</reference>
<accession>A0A1M6XM99</accession>
<organism evidence="1 2">
    <name type="scientific">Flavobacterium chilense</name>
    <dbReference type="NCBI Taxonomy" id="946677"/>
    <lineage>
        <taxon>Bacteria</taxon>
        <taxon>Pseudomonadati</taxon>
        <taxon>Bacteroidota</taxon>
        <taxon>Flavobacteriia</taxon>
        <taxon>Flavobacteriales</taxon>
        <taxon>Flavobacteriaceae</taxon>
        <taxon>Flavobacterium</taxon>
    </lineage>
</organism>
<dbReference type="AlphaFoldDB" id="A0A1M6XM99"/>
<sequence length="89" mass="10645">MSEPKKKWGLSVEPTTLTLQERKDAMLFLAFLNIFYDYNNALRMYKDYWLDTVHQLPSTSSDKYNGIKQTRCLAMRRIRKVYIDYIALN</sequence>
<gene>
    <name evidence="1" type="ORF">SAMN05444484_101194</name>
</gene>
<dbReference type="EMBL" id="FRBT01000001">
    <property type="protein sequence ID" value="SHL07038.1"/>
    <property type="molecule type" value="Genomic_DNA"/>
</dbReference>
<protein>
    <submittedName>
        <fullName evidence="1">Uncharacterized protein</fullName>
    </submittedName>
</protein>
<proteinExistence type="predicted"/>